<feature type="transmembrane region" description="Helical" evidence="1">
    <location>
        <begin position="160"/>
        <end position="178"/>
    </location>
</feature>
<evidence type="ECO:0008006" key="4">
    <source>
        <dbReference type="Google" id="ProtNLM"/>
    </source>
</evidence>
<feature type="transmembrane region" description="Helical" evidence="1">
    <location>
        <begin position="119"/>
        <end position="140"/>
    </location>
</feature>
<comment type="caution">
    <text evidence="2">The sequence shown here is derived from an EMBL/GenBank/DDBJ whole genome shotgun (WGS) entry which is preliminary data.</text>
</comment>
<dbReference type="AlphaFoldDB" id="A0A549YML7"/>
<dbReference type="EMBL" id="VJMZ01000001">
    <property type="protein sequence ID" value="TRM13130.1"/>
    <property type="molecule type" value="Genomic_DNA"/>
</dbReference>
<keyword evidence="1" id="KW-0472">Membrane</keyword>
<dbReference type="Proteomes" id="UP000319280">
    <property type="component" value="Unassembled WGS sequence"/>
</dbReference>
<keyword evidence="3" id="KW-1185">Reference proteome</keyword>
<protein>
    <recommendedName>
        <fullName evidence="4">DUF1404 domain-containing protein</fullName>
    </recommendedName>
</protein>
<reference evidence="2 3" key="1">
    <citation type="submission" date="2019-07" db="EMBL/GenBank/DDBJ databases">
        <title>Genomic analysis of Lentibacillus sp. NKC851-2.</title>
        <authorList>
            <person name="Oh Y.J."/>
        </authorList>
    </citation>
    <scope>NUCLEOTIDE SEQUENCE [LARGE SCALE GENOMIC DNA]</scope>
    <source>
        <strain evidence="2 3">NKC851-2</strain>
    </source>
</reference>
<evidence type="ECO:0000313" key="2">
    <source>
        <dbReference type="EMBL" id="TRM13130.1"/>
    </source>
</evidence>
<accession>A0A549YML7</accession>
<keyword evidence="1" id="KW-0812">Transmembrane</keyword>
<feature type="transmembrane region" description="Helical" evidence="1">
    <location>
        <begin position="60"/>
        <end position="80"/>
    </location>
</feature>
<gene>
    <name evidence="2" type="ORF">FH966_16215</name>
</gene>
<sequence length="186" mass="21450">MRKNTYGLILFVILVVPPIRNLMESIMIVHMLIQIPLLIVAGWLLASYAHDWFKNFLETWNGNGIPGMLLVVFVITYWLIPRTLDASLESWLIELFKFISLPFLVGIPLRDSWGKIGSLVKSFIIFNFIPMFGLMAWLYIDAPVRVCNNYLEVEQKVLGWGFLVITASCILYMLQYVFTDHSDTTP</sequence>
<organism evidence="2 3">
    <name type="scientific">Lentibacillus cibarius</name>
    <dbReference type="NCBI Taxonomy" id="2583219"/>
    <lineage>
        <taxon>Bacteria</taxon>
        <taxon>Bacillati</taxon>
        <taxon>Bacillota</taxon>
        <taxon>Bacilli</taxon>
        <taxon>Bacillales</taxon>
        <taxon>Bacillaceae</taxon>
        <taxon>Lentibacillus</taxon>
    </lineage>
</organism>
<keyword evidence="1" id="KW-1133">Transmembrane helix</keyword>
<evidence type="ECO:0000256" key="1">
    <source>
        <dbReference type="SAM" id="Phobius"/>
    </source>
</evidence>
<name>A0A549YML7_9BACI</name>
<evidence type="ECO:0000313" key="3">
    <source>
        <dbReference type="Proteomes" id="UP000319280"/>
    </source>
</evidence>
<dbReference type="RefSeq" id="WP_142792007.1">
    <property type="nucleotide sequence ID" value="NZ_VJMZ01000001.1"/>
</dbReference>
<proteinExistence type="predicted"/>
<feature type="transmembrane region" description="Helical" evidence="1">
    <location>
        <begin position="28"/>
        <end position="48"/>
    </location>
</feature>